<accession>A0AAN5D9W4</accession>
<evidence type="ECO:0000313" key="1">
    <source>
        <dbReference type="EMBL" id="GMR59553.1"/>
    </source>
</evidence>
<dbReference type="EMBL" id="BTRK01000006">
    <property type="protein sequence ID" value="GMR59553.1"/>
    <property type="molecule type" value="Genomic_DNA"/>
</dbReference>
<reference evidence="2" key="1">
    <citation type="submission" date="2022-10" db="EMBL/GenBank/DDBJ databases">
        <title>Genome assembly of Pristionchus species.</title>
        <authorList>
            <person name="Yoshida K."/>
            <person name="Sommer R.J."/>
        </authorList>
    </citation>
    <scope>NUCLEOTIDE SEQUENCE [LARGE SCALE GENOMIC DNA]</scope>
    <source>
        <strain evidence="2">RS5460</strain>
    </source>
</reference>
<protein>
    <submittedName>
        <fullName evidence="1">Uncharacterized protein</fullName>
    </submittedName>
</protein>
<organism evidence="1 2">
    <name type="scientific">Pristionchus mayeri</name>
    <dbReference type="NCBI Taxonomy" id="1317129"/>
    <lineage>
        <taxon>Eukaryota</taxon>
        <taxon>Metazoa</taxon>
        <taxon>Ecdysozoa</taxon>
        <taxon>Nematoda</taxon>
        <taxon>Chromadorea</taxon>
        <taxon>Rhabditida</taxon>
        <taxon>Rhabditina</taxon>
        <taxon>Diplogasteromorpha</taxon>
        <taxon>Diplogasteroidea</taxon>
        <taxon>Neodiplogasteridae</taxon>
        <taxon>Pristionchus</taxon>
    </lineage>
</organism>
<feature type="non-terminal residue" evidence="1">
    <location>
        <position position="1"/>
    </location>
</feature>
<name>A0AAN5D9W4_9BILA</name>
<evidence type="ECO:0000313" key="2">
    <source>
        <dbReference type="Proteomes" id="UP001328107"/>
    </source>
</evidence>
<dbReference type="AlphaFoldDB" id="A0AAN5D9W4"/>
<comment type="caution">
    <text evidence="1">The sequence shown here is derived from an EMBL/GenBank/DDBJ whole genome shotgun (WGS) entry which is preliminary data.</text>
</comment>
<gene>
    <name evidence="1" type="ORF">PMAYCL1PPCAC_29748</name>
</gene>
<dbReference type="Proteomes" id="UP001328107">
    <property type="component" value="Unassembled WGS sequence"/>
</dbReference>
<sequence length="286" mass="34667">GMCDEWMDRNGNFIEVFPKRVFEPFDTWDPWCNLIFLKQMKIFKDMVVPELDWLADEECDDSLLTKTKWEKKEYETLRGERQARKEWQRLNPQLIHRQKKKGRTARRRRRSYEMKVERRFQERKSEDSQCVAYADDHDEKMLKVVLPNTWKTIFWLISFIDDNVDYKFFVVDKSREIFYPGEPIPKLTLGYELLQFMAPDRLMRSASLCTLDRDRTMELARCRFDGGNVRRSKSESDLYSEGTHLNIVKRDEGMRIEDDMDLFIQLVECERQDDNDQCKFELYFTF</sequence>
<keyword evidence="2" id="KW-1185">Reference proteome</keyword>
<proteinExistence type="predicted"/>